<reference evidence="13" key="1">
    <citation type="submission" date="2020-07" db="EMBL/GenBank/DDBJ databases">
        <title>Complete genome sequencing of Clostridia bacterium strain 12CBH8.</title>
        <authorList>
            <person name="Sakamoto M."/>
            <person name="Murakami T."/>
            <person name="Mori H."/>
        </authorList>
    </citation>
    <scope>NUCLEOTIDE SEQUENCE [LARGE SCALE GENOMIC DNA]</scope>
    <source>
        <strain evidence="13">12CBH8</strain>
    </source>
</reference>
<dbReference type="InterPro" id="IPR050095">
    <property type="entry name" value="ECF_ABC_transporter_ATP-bd"/>
</dbReference>
<comment type="similarity">
    <text evidence="2">Belongs to the ABC transporter superfamily.</text>
</comment>
<evidence type="ECO:0000256" key="9">
    <source>
        <dbReference type="ARBA" id="ARBA00023136"/>
    </source>
</evidence>
<feature type="domain" description="ABC transporter" evidence="11">
    <location>
        <begin position="298"/>
        <end position="517"/>
    </location>
</feature>
<dbReference type="PANTHER" id="PTHR43553:SF23">
    <property type="entry name" value="ABC TRANSPORTER ATP-BINDING COMPONENT"/>
    <property type="match status" value="1"/>
</dbReference>
<dbReference type="GO" id="GO:0042626">
    <property type="term" value="F:ATPase-coupled transmembrane transporter activity"/>
    <property type="evidence" value="ECO:0007669"/>
    <property type="project" value="TreeGrafter"/>
</dbReference>
<evidence type="ECO:0000256" key="6">
    <source>
        <dbReference type="ARBA" id="ARBA00022741"/>
    </source>
</evidence>
<keyword evidence="6" id="KW-0547">Nucleotide-binding</keyword>
<dbReference type="PROSITE" id="PS50893">
    <property type="entry name" value="ABC_TRANSPORTER_2"/>
    <property type="match status" value="2"/>
</dbReference>
<keyword evidence="5" id="KW-0677">Repeat</keyword>
<dbReference type="Gene3D" id="3.40.50.300">
    <property type="entry name" value="P-loop containing nucleotide triphosphate hydrolases"/>
    <property type="match status" value="2"/>
</dbReference>
<evidence type="ECO:0000256" key="4">
    <source>
        <dbReference type="ARBA" id="ARBA00022475"/>
    </source>
</evidence>
<dbReference type="KEGG" id="sman:C12CBH8_03630"/>
<dbReference type="GO" id="GO:0005524">
    <property type="term" value="F:ATP binding"/>
    <property type="evidence" value="ECO:0007669"/>
    <property type="project" value="UniProtKB-KW"/>
</dbReference>
<keyword evidence="8" id="KW-1278">Translocase</keyword>
<evidence type="ECO:0000259" key="11">
    <source>
        <dbReference type="PROSITE" id="PS50893"/>
    </source>
</evidence>
<dbReference type="CDD" id="cd03225">
    <property type="entry name" value="ABC_cobalt_CbiO_domain1"/>
    <property type="match status" value="2"/>
</dbReference>
<dbReference type="GO" id="GO:0043190">
    <property type="term" value="C:ATP-binding cassette (ABC) transporter complex"/>
    <property type="evidence" value="ECO:0007669"/>
    <property type="project" value="TreeGrafter"/>
</dbReference>
<feature type="domain" description="ABC transporter" evidence="11">
    <location>
        <begin position="5"/>
        <end position="243"/>
    </location>
</feature>
<evidence type="ECO:0000256" key="8">
    <source>
        <dbReference type="ARBA" id="ARBA00022967"/>
    </source>
</evidence>
<proteinExistence type="inferred from homology"/>
<dbReference type="InterPro" id="IPR003439">
    <property type="entry name" value="ABC_transporter-like_ATP-bd"/>
</dbReference>
<keyword evidence="13" id="KW-1185">Reference proteome</keyword>
<keyword evidence="3" id="KW-0813">Transport</keyword>
<dbReference type="SMART" id="SM00382">
    <property type="entry name" value="AAA"/>
    <property type="match status" value="2"/>
</dbReference>
<gene>
    <name evidence="12" type="ORF">C12CBH8_03630</name>
</gene>
<evidence type="ECO:0000256" key="3">
    <source>
        <dbReference type="ARBA" id="ARBA00022448"/>
    </source>
</evidence>
<dbReference type="EMBL" id="AP023321">
    <property type="protein sequence ID" value="BCI59724.1"/>
    <property type="molecule type" value="Genomic_DNA"/>
</dbReference>
<accession>A0A7I8D500</accession>
<evidence type="ECO:0000256" key="1">
    <source>
        <dbReference type="ARBA" id="ARBA00004202"/>
    </source>
</evidence>
<dbReference type="AlphaFoldDB" id="A0A7I8D500"/>
<comment type="subcellular location">
    <subcellularLocation>
        <location evidence="1">Cell membrane</location>
        <topology evidence="1">Peripheral membrane protein</topology>
    </subcellularLocation>
</comment>
<keyword evidence="4" id="KW-1003">Cell membrane</keyword>
<protein>
    <recommendedName>
        <fullName evidence="11">ABC transporter domain-containing protein</fullName>
    </recommendedName>
</protein>
<dbReference type="RefSeq" id="WP_215533405.1">
    <property type="nucleotide sequence ID" value="NZ_AP023321.1"/>
</dbReference>
<keyword evidence="7" id="KW-0067">ATP-binding</keyword>
<organism evidence="12 13">
    <name type="scientific">Solibaculum mannosilyticum</name>
    <dbReference type="NCBI Taxonomy" id="2780922"/>
    <lineage>
        <taxon>Bacteria</taxon>
        <taxon>Bacillati</taxon>
        <taxon>Bacillota</taxon>
        <taxon>Clostridia</taxon>
        <taxon>Eubacteriales</taxon>
        <taxon>Oscillospiraceae</taxon>
        <taxon>Solibaculum</taxon>
    </lineage>
</organism>
<evidence type="ECO:0000256" key="10">
    <source>
        <dbReference type="ARBA" id="ARBA00025157"/>
    </source>
</evidence>
<dbReference type="InterPro" id="IPR015856">
    <property type="entry name" value="ABC_transpr_CbiO/EcfA_su"/>
</dbReference>
<evidence type="ECO:0000313" key="12">
    <source>
        <dbReference type="EMBL" id="BCI59724.1"/>
    </source>
</evidence>
<evidence type="ECO:0000256" key="7">
    <source>
        <dbReference type="ARBA" id="ARBA00022840"/>
    </source>
</evidence>
<dbReference type="Proteomes" id="UP000593890">
    <property type="component" value="Chromosome"/>
</dbReference>
<evidence type="ECO:0000256" key="5">
    <source>
        <dbReference type="ARBA" id="ARBA00022737"/>
    </source>
</evidence>
<dbReference type="PANTHER" id="PTHR43553">
    <property type="entry name" value="HEAVY METAL TRANSPORTER"/>
    <property type="match status" value="1"/>
</dbReference>
<comment type="function">
    <text evidence="10">Probably part of an ABC transporter complex. Responsible for energy coupling to the transport system.</text>
</comment>
<dbReference type="Pfam" id="PF00005">
    <property type="entry name" value="ABC_tran"/>
    <property type="match status" value="2"/>
</dbReference>
<sequence>MLAAISLVNYTFSYPKLDAPTLRDITLEIGEGEFVLLCGPTGSGKTTLLRSMKREIAPVGKAQGTVLIQGEDRDQKRKTVSAMEVGYVAQSPDNQLVMDTVWHELSFGLENMGLPPHVIRRRMAETANFFGIESWADRKVYELSGGQKQILNLAAVMAMQPRILLLDEPTAQLDPIAAKQFLQILKRINEELGTTVVLSEHRMEDVLPLCSSVLFLQQGKIRHYSSPSAFVASLLKEDHPFAKAFPASVHIAKGLGERERFPLSVKDGRLWLKEKGWKKGSAGSVPQPDMYPAGKPVLQAKEVWFRYRKEEDFVLRDASIAFYPREVHAIVGGNGSGKSTLLHLLSGAVKPNRGKIHRRDGVRPGLLPQNPKALFTADTVKEELAEWKQNFQYTDGDIDRVMDEMGISHLAGRHPYDLSGGEMQKTALAKVLLLCPTVLLLDEPTKGVDAMAKEELLHILRRQKEEGRTVVLVTHDLEFAARLCDRCSMLFQNGIACSDQGKAFFEQNAFYTTDCNRMTRGLAPGCVTVEDVTAHDR</sequence>
<dbReference type="InterPro" id="IPR027417">
    <property type="entry name" value="P-loop_NTPase"/>
</dbReference>
<dbReference type="InterPro" id="IPR003593">
    <property type="entry name" value="AAA+_ATPase"/>
</dbReference>
<evidence type="ECO:0000313" key="13">
    <source>
        <dbReference type="Proteomes" id="UP000593890"/>
    </source>
</evidence>
<keyword evidence="9" id="KW-0472">Membrane</keyword>
<name>A0A7I8D500_9FIRM</name>
<evidence type="ECO:0000256" key="2">
    <source>
        <dbReference type="ARBA" id="ARBA00005417"/>
    </source>
</evidence>
<dbReference type="SUPFAM" id="SSF52540">
    <property type="entry name" value="P-loop containing nucleoside triphosphate hydrolases"/>
    <property type="match status" value="2"/>
</dbReference>
<dbReference type="GO" id="GO:0016887">
    <property type="term" value="F:ATP hydrolysis activity"/>
    <property type="evidence" value="ECO:0007669"/>
    <property type="project" value="InterPro"/>
</dbReference>